<keyword evidence="2" id="KW-0479">Metal-binding</keyword>
<dbReference type="InterPro" id="IPR002401">
    <property type="entry name" value="Cyt_P450_E_grp-I"/>
</dbReference>
<keyword evidence="5" id="KW-1185">Reference proteome</keyword>
<dbReference type="Pfam" id="PF00067">
    <property type="entry name" value="p450"/>
    <property type="match status" value="1"/>
</dbReference>
<dbReference type="InterPro" id="IPR050182">
    <property type="entry name" value="Cytochrome_P450_fam2"/>
</dbReference>
<dbReference type="GO" id="GO:0005506">
    <property type="term" value="F:iron ion binding"/>
    <property type="evidence" value="ECO:0007669"/>
    <property type="project" value="InterPro"/>
</dbReference>
<dbReference type="GO" id="GO:0006082">
    <property type="term" value="P:organic acid metabolic process"/>
    <property type="evidence" value="ECO:0007669"/>
    <property type="project" value="TreeGrafter"/>
</dbReference>
<dbReference type="GO" id="GO:0005737">
    <property type="term" value="C:cytoplasm"/>
    <property type="evidence" value="ECO:0007669"/>
    <property type="project" value="TreeGrafter"/>
</dbReference>
<comment type="caution">
    <text evidence="4">The sequence shown here is derived from an EMBL/GenBank/DDBJ whole genome shotgun (WGS) entry which is preliminary data.</text>
</comment>
<reference evidence="4 5" key="1">
    <citation type="journal article" date="2021" name="Elife">
        <title>Chloroplast acquisition without the gene transfer in kleptoplastic sea slugs, Plakobranchus ocellatus.</title>
        <authorList>
            <person name="Maeda T."/>
            <person name="Takahashi S."/>
            <person name="Yoshida T."/>
            <person name="Shimamura S."/>
            <person name="Takaki Y."/>
            <person name="Nagai Y."/>
            <person name="Toyoda A."/>
            <person name="Suzuki Y."/>
            <person name="Arimoto A."/>
            <person name="Ishii H."/>
            <person name="Satoh N."/>
            <person name="Nishiyama T."/>
            <person name="Hasebe M."/>
            <person name="Maruyama T."/>
            <person name="Minagawa J."/>
            <person name="Obokata J."/>
            <person name="Shigenobu S."/>
        </authorList>
    </citation>
    <scope>NUCLEOTIDE SEQUENCE [LARGE SCALE GENOMIC DNA]</scope>
</reference>
<dbReference type="SUPFAM" id="SSF48264">
    <property type="entry name" value="Cytochrome P450"/>
    <property type="match status" value="1"/>
</dbReference>
<dbReference type="PRINTS" id="PR00463">
    <property type="entry name" value="EP450I"/>
</dbReference>
<name>A0AAV4D399_9GAST</name>
<sequence length="181" mass="21123">MQGTVNGGRRRGRQKKRWDDNIREWTGLELRNTLRKAEDREEWKAVVRRSSAVPRRIPDLRDRETIWNWADKDNRKINLTGEAFENIVQTFLTEIEREKDKGFVNTSINEASLLSTLLSLFIAGSETIANTIVFAVLYMVNFPHLQDQRFREIDDVIGIDRPPSILDKSKLKFLSAFIMET</sequence>
<dbReference type="GO" id="GO:0020037">
    <property type="term" value="F:heme binding"/>
    <property type="evidence" value="ECO:0007669"/>
    <property type="project" value="InterPro"/>
</dbReference>
<protein>
    <submittedName>
        <fullName evidence="4">Cytochrome p450 2b2</fullName>
    </submittedName>
</protein>
<evidence type="ECO:0000256" key="3">
    <source>
        <dbReference type="ARBA" id="ARBA00023004"/>
    </source>
</evidence>
<organism evidence="4 5">
    <name type="scientific">Plakobranchus ocellatus</name>
    <dbReference type="NCBI Taxonomy" id="259542"/>
    <lineage>
        <taxon>Eukaryota</taxon>
        <taxon>Metazoa</taxon>
        <taxon>Spiralia</taxon>
        <taxon>Lophotrochozoa</taxon>
        <taxon>Mollusca</taxon>
        <taxon>Gastropoda</taxon>
        <taxon>Heterobranchia</taxon>
        <taxon>Euthyneura</taxon>
        <taxon>Panpulmonata</taxon>
        <taxon>Sacoglossa</taxon>
        <taxon>Placobranchoidea</taxon>
        <taxon>Plakobranchidae</taxon>
        <taxon>Plakobranchus</taxon>
    </lineage>
</organism>
<dbReference type="Proteomes" id="UP000735302">
    <property type="component" value="Unassembled WGS sequence"/>
</dbReference>
<dbReference type="AlphaFoldDB" id="A0AAV4D399"/>
<dbReference type="PANTHER" id="PTHR24300">
    <property type="entry name" value="CYTOCHROME P450 508A4-RELATED"/>
    <property type="match status" value="1"/>
</dbReference>
<dbReference type="Gene3D" id="1.10.630.10">
    <property type="entry name" value="Cytochrome P450"/>
    <property type="match status" value="1"/>
</dbReference>
<gene>
    <name evidence="4" type="ORF">PoB_006516200</name>
</gene>
<accession>A0AAV4D399</accession>
<dbReference type="GO" id="GO:0016712">
    <property type="term" value="F:oxidoreductase activity, acting on paired donors, with incorporation or reduction of molecular oxygen, reduced flavin or flavoprotein as one donor, and incorporation of one atom of oxygen"/>
    <property type="evidence" value="ECO:0007669"/>
    <property type="project" value="TreeGrafter"/>
</dbReference>
<dbReference type="InterPro" id="IPR036396">
    <property type="entry name" value="Cyt_P450_sf"/>
</dbReference>
<dbReference type="EMBL" id="BLXT01007329">
    <property type="protein sequence ID" value="GFO38657.1"/>
    <property type="molecule type" value="Genomic_DNA"/>
</dbReference>
<evidence type="ECO:0000256" key="1">
    <source>
        <dbReference type="ARBA" id="ARBA00010617"/>
    </source>
</evidence>
<evidence type="ECO:0000313" key="4">
    <source>
        <dbReference type="EMBL" id="GFO38657.1"/>
    </source>
</evidence>
<dbReference type="GO" id="GO:0006805">
    <property type="term" value="P:xenobiotic metabolic process"/>
    <property type="evidence" value="ECO:0007669"/>
    <property type="project" value="TreeGrafter"/>
</dbReference>
<dbReference type="InterPro" id="IPR001128">
    <property type="entry name" value="Cyt_P450"/>
</dbReference>
<evidence type="ECO:0000256" key="2">
    <source>
        <dbReference type="ARBA" id="ARBA00022723"/>
    </source>
</evidence>
<proteinExistence type="inferred from homology"/>
<dbReference type="PANTHER" id="PTHR24300:SF375">
    <property type="entry name" value="CYTOCHROME P450 FAMILY"/>
    <property type="match status" value="1"/>
</dbReference>
<evidence type="ECO:0000313" key="5">
    <source>
        <dbReference type="Proteomes" id="UP000735302"/>
    </source>
</evidence>
<comment type="similarity">
    <text evidence="1">Belongs to the cytochrome P450 family.</text>
</comment>
<keyword evidence="3" id="KW-0408">Iron</keyword>